<organism evidence="2 3">
    <name type="scientific">Musa acuminata subsp. malaccensis</name>
    <name type="common">Wild banana</name>
    <name type="synonym">Musa malaccensis</name>
    <dbReference type="NCBI Taxonomy" id="214687"/>
    <lineage>
        <taxon>Eukaryota</taxon>
        <taxon>Viridiplantae</taxon>
        <taxon>Streptophyta</taxon>
        <taxon>Embryophyta</taxon>
        <taxon>Tracheophyta</taxon>
        <taxon>Spermatophyta</taxon>
        <taxon>Magnoliopsida</taxon>
        <taxon>Liliopsida</taxon>
        <taxon>Zingiberales</taxon>
        <taxon>Musaceae</taxon>
        <taxon>Musa</taxon>
    </lineage>
</organism>
<evidence type="ECO:0000313" key="2">
    <source>
        <dbReference type="EnsemblPlants" id="Ma08_p10930.1"/>
    </source>
</evidence>
<name>A0A804K596_MUSAM</name>
<sequence length="24" mass="2823">MEGEDALRHHLAKEKSTLDLNHDY</sequence>
<dbReference type="AlphaFoldDB" id="A0A804K596"/>
<dbReference type="EnsemblPlants" id="Ma08_t10930.1">
    <property type="protein sequence ID" value="Ma08_p10930.1"/>
    <property type="gene ID" value="Ma08_g10930"/>
</dbReference>
<dbReference type="Gramene" id="Ma08_t10930.1">
    <property type="protein sequence ID" value="Ma08_p10930.1"/>
    <property type="gene ID" value="Ma08_g10930"/>
</dbReference>
<evidence type="ECO:0000313" key="3">
    <source>
        <dbReference type="Proteomes" id="UP000012960"/>
    </source>
</evidence>
<evidence type="ECO:0000256" key="1">
    <source>
        <dbReference type="SAM" id="MobiDB-lite"/>
    </source>
</evidence>
<dbReference type="Proteomes" id="UP000012960">
    <property type="component" value="Unplaced"/>
</dbReference>
<dbReference type="InParanoid" id="A0A804K596"/>
<keyword evidence="3" id="KW-1185">Reference proteome</keyword>
<protein>
    <submittedName>
        <fullName evidence="2">Uncharacterized protein</fullName>
    </submittedName>
</protein>
<proteinExistence type="predicted"/>
<feature type="region of interest" description="Disordered" evidence="1">
    <location>
        <begin position="1"/>
        <end position="24"/>
    </location>
</feature>
<accession>A0A804K596</accession>
<reference evidence="2" key="1">
    <citation type="submission" date="2021-05" db="UniProtKB">
        <authorList>
            <consortium name="EnsemblPlants"/>
        </authorList>
    </citation>
    <scope>IDENTIFICATION</scope>
    <source>
        <strain evidence="2">subsp. malaccensis</strain>
    </source>
</reference>